<dbReference type="InterPro" id="IPR050173">
    <property type="entry name" value="ABC_transporter_C-like"/>
</dbReference>
<dbReference type="PROSITE" id="PS00211">
    <property type="entry name" value="ABC_TRANSPORTER_1"/>
    <property type="match status" value="1"/>
</dbReference>
<dbReference type="InterPro" id="IPR056228">
    <property type="entry name" value="ABCC10-like_N"/>
</dbReference>
<feature type="domain" description="ABC transporter" evidence="14">
    <location>
        <begin position="1228"/>
        <end position="1462"/>
    </location>
</feature>
<evidence type="ECO:0000256" key="4">
    <source>
        <dbReference type="ARBA" id="ARBA00022448"/>
    </source>
</evidence>
<dbReference type="PANTHER" id="PTHR24223:SF369">
    <property type="entry name" value="ABC TRANSPORTER C FAMILY MEMBER 10"/>
    <property type="match status" value="1"/>
</dbReference>
<evidence type="ECO:0000256" key="6">
    <source>
        <dbReference type="ARBA" id="ARBA00022737"/>
    </source>
</evidence>
<feature type="transmembrane region" description="Helical" evidence="13">
    <location>
        <begin position="304"/>
        <end position="328"/>
    </location>
</feature>
<dbReference type="EMBL" id="JBFOLK010000003">
    <property type="protein sequence ID" value="KAL2527384.1"/>
    <property type="molecule type" value="Genomic_DNA"/>
</dbReference>
<dbReference type="InterPro" id="IPR044726">
    <property type="entry name" value="ABCC_6TM_D2"/>
</dbReference>
<evidence type="ECO:0000313" key="16">
    <source>
        <dbReference type="EMBL" id="KAL2527384.1"/>
    </source>
</evidence>
<evidence type="ECO:0000256" key="10">
    <source>
        <dbReference type="ARBA" id="ARBA00022989"/>
    </source>
</evidence>
<dbReference type="PROSITE" id="PS50929">
    <property type="entry name" value="ABC_TM1F"/>
    <property type="match status" value="2"/>
</dbReference>
<keyword evidence="6" id="KW-0677">Repeat</keyword>
<dbReference type="PANTHER" id="PTHR24223">
    <property type="entry name" value="ATP-BINDING CASSETTE SUB-FAMILY C"/>
    <property type="match status" value="1"/>
</dbReference>
<feature type="transmembrane region" description="Helical" evidence="13">
    <location>
        <begin position="340"/>
        <end position="358"/>
    </location>
</feature>
<keyword evidence="5 13" id="KW-0812">Transmembrane</keyword>
<dbReference type="GO" id="GO:0005524">
    <property type="term" value="F:ATP binding"/>
    <property type="evidence" value="ECO:0007669"/>
    <property type="project" value="UniProtKB-KW"/>
</dbReference>
<dbReference type="InterPro" id="IPR003593">
    <property type="entry name" value="AAA+_ATPase"/>
</dbReference>
<evidence type="ECO:0000256" key="12">
    <source>
        <dbReference type="ARBA" id="ARBA00034018"/>
    </source>
</evidence>
<evidence type="ECO:0000259" key="14">
    <source>
        <dbReference type="PROSITE" id="PS50893"/>
    </source>
</evidence>
<dbReference type="Pfam" id="PF24358">
    <property type="entry name" value="ABCC10_N"/>
    <property type="match status" value="1"/>
</dbReference>
<dbReference type="Pfam" id="PF00664">
    <property type="entry name" value="ABC_membrane"/>
    <property type="match status" value="2"/>
</dbReference>
<dbReference type="SUPFAM" id="SSF90123">
    <property type="entry name" value="ABC transporter transmembrane region"/>
    <property type="match status" value="2"/>
</dbReference>
<dbReference type="PROSITE" id="PS50893">
    <property type="entry name" value="ABC_TRANSPORTER_2"/>
    <property type="match status" value="2"/>
</dbReference>
<keyword evidence="7" id="KW-0547">Nucleotide-binding</keyword>
<evidence type="ECO:0000313" key="17">
    <source>
        <dbReference type="Proteomes" id="UP001604336"/>
    </source>
</evidence>
<dbReference type="FunFam" id="3.40.50.300:FF:000169">
    <property type="entry name" value="ABC transporter C family member 3"/>
    <property type="match status" value="1"/>
</dbReference>
<dbReference type="InterPro" id="IPR036640">
    <property type="entry name" value="ABC1_TM_sf"/>
</dbReference>
<organism evidence="16 17">
    <name type="scientific">Abeliophyllum distichum</name>
    <dbReference type="NCBI Taxonomy" id="126358"/>
    <lineage>
        <taxon>Eukaryota</taxon>
        <taxon>Viridiplantae</taxon>
        <taxon>Streptophyta</taxon>
        <taxon>Embryophyta</taxon>
        <taxon>Tracheophyta</taxon>
        <taxon>Spermatophyta</taxon>
        <taxon>Magnoliopsida</taxon>
        <taxon>eudicotyledons</taxon>
        <taxon>Gunneridae</taxon>
        <taxon>Pentapetalae</taxon>
        <taxon>asterids</taxon>
        <taxon>lamiids</taxon>
        <taxon>Lamiales</taxon>
        <taxon>Oleaceae</taxon>
        <taxon>Forsythieae</taxon>
        <taxon>Abeliophyllum</taxon>
    </lineage>
</organism>
<feature type="transmembrane region" description="Helical" evidence="13">
    <location>
        <begin position="950"/>
        <end position="974"/>
    </location>
</feature>
<dbReference type="SMART" id="SM00382">
    <property type="entry name" value="AAA"/>
    <property type="match status" value="2"/>
</dbReference>
<dbReference type="GO" id="GO:0016020">
    <property type="term" value="C:membrane"/>
    <property type="evidence" value="ECO:0007669"/>
    <property type="project" value="UniProtKB-SubCell"/>
</dbReference>
<dbReference type="CDD" id="cd03244">
    <property type="entry name" value="ABCC_MRP_domain2"/>
    <property type="match status" value="1"/>
</dbReference>
<dbReference type="InterPro" id="IPR044746">
    <property type="entry name" value="ABCC_6TM_D1"/>
</dbReference>
<keyword evidence="4" id="KW-0813">Transport</keyword>
<comment type="similarity">
    <text evidence="2">Belongs to the ABC transporter superfamily. ABCC family. Conjugate transporter (TC 3.A.1.208) subfamily.</text>
</comment>
<evidence type="ECO:0000256" key="5">
    <source>
        <dbReference type="ARBA" id="ARBA00022692"/>
    </source>
</evidence>
<feature type="transmembrane region" description="Helical" evidence="13">
    <location>
        <begin position="114"/>
        <end position="135"/>
    </location>
</feature>
<feature type="domain" description="ABC transmembrane type-1" evidence="15">
    <location>
        <begin position="911"/>
        <end position="1191"/>
    </location>
</feature>
<proteinExistence type="inferred from homology"/>
<dbReference type="CDD" id="cd03250">
    <property type="entry name" value="ABCC_MRP_domain1"/>
    <property type="match status" value="1"/>
</dbReference>
<dbReference type="CDD" id="cd18580">
    <property type="entry name" value="ABC_6TM_ABCC_D2"/>
    <property type="match status" value="1"/>
</dbReference>
<feature type="transmembrane region" description="Helical" evidence="13">
    <location>
        <begin position="1014"/>
        <end position="1036"/>
    </location>
</feature>
<dbReference type="SUPFAM" id="SSF52540">
    <property type="entry name" value="P-loop containing nucleoside triphosphate hydrolases"/>
    <property type="match status" value="2"/>
</dbReference>
<keyword evidence="9" id="KW-1278">Translocase</keyword>
<comment type="catalytic activity">
    <reaction evidence="12">
        <text>ATP + H2O + xenobioticSide 1 = ADP + phosphate + xenobioticSide 2.</text>
        <dbReference type="EC" id="7.6.2.2"/>
    </reaction>
</comment>
<feature type="transmembrane region" description="Helical" evidence="13">
    <location>
        <begin position="78"/>
        <end position="99"/>
    </location>
</feature>
<evidence type="ECO:0000259" key="15">
    <source>
        <dbReference type="PROSITE" id="PS50929"/>
    </source>
</evidence>
<feature type="transmembrane region" description="Helical" evidence="13">
    <location>
        <begin position="1137"/>
        <end position="1155"/>
    </location>
</feature>
<evidence type="ECO:0000256" key="1">
    <source>
        <dbReference type="ARBA" id="ARBA00004141"/>
    </source>
</evidence>
<feature type="domain" description="ABC transporter" evidence="14">
    <location>
        <begin position="622"/>
        <end position="843"/>
    </location>
</feature>
<dbReference type="GO" id="GO:0008559">
    <property type="term" value="F:ABC-type xenobiotic transporter activity"/>
    <property type="evidence" value="ECO:0007669"/>
    <property type="project" value="UniProtKB-EC"/>
</dbReference>
<dbReference type="Gene3D" id="1.20.1560.10">
    <property type="entry name" value="ABC transporter type 1, transmembrane domain"/>
    <property type="match status" value="2"/>
</dbReference>
<feature type="domain" description="ABC transmembrane type-1" evidence="15">
    <location>
        <begin position="305"/>
        <end position="585"/>
    </location>
</feature>
<feature type="transmembrane region" description="Helical" evidence="13">
    <location>
        <begin position="173"/>
        <end position="194"/>
    </location>
</feature>
<evidence type="ECO:0000256" key="3">
    <source>
        <dbReference type="ARBA" id="ARBA00012191"/>
    </source>
</evidence>
<keyword evidence="11 13" id="KW-0472">Membrane</keyword>
<comment type="subcellular location">
    <subcellularLocation>
        <location evidence="1">Membrane</location>
        <topology evidence="1">Multi-pass membrane protein</topology>
    </subcellularLocation>
</comment>
<dbReference type="InterPro" id="IPR027417">
    <property type="entry name" value="P-loop_NTPase"/>
</dbReference>
<dbReference type="Gene3D" id="3.40.50.300">
    <property type="entry name" value="P-loop containing nucleotide triphosphate hydrolases"/>
    <property type="match status" value="2"/>
</dbReference>
<reference evidence="17" key="1">
    <citation type="submission" date="2024-07" db="EMBL/GenBank/DDBJ databases">
        <title>Two chromosome-level genome assemblies of Korean endemic species Abeliophyllum distichum and Forsythia ovata (Oleaceae).</title>
        <authorList>
            <person name="Jang H."/>
        </authorList>
    </citation>
    <scope>NUCLEOTIDE SEQUENCE [LARGE SCALE GENOMIC DNA]</scope>
</reference>
<keyword evidence="17" id="KW-1185">Reference proteome</keyword>
<accession>A0ABD1UQQ1</accession>
<dbReference type="FunFam" id="1.20.1560.10:FF:000002">
    <property type="entry name" value="ABC transporter C family member 5"/>
    <property type="match status" value="1"/>
</dbReference>
<evidence type="ECO:0000256" key="8">
    <source>
        <dbReference type="ARBA" id="ARBA00022840"/>
    </source>
</evidence>
<feature type="transmembrane region" description="Helical" evidence="13">
    <location>
        <begin position="530"/>
        <end position="551"/>
    </location>
</feature>
<dbReference type="InterPro" id="IPR017871">
    <property type="entry name" value="ABC_transporter-like_CS"/>
</dbReference>
<dbReference type="InterPro" id="IPR011527">
    <property type="entry name" value="ABC1_TM_dom"/>
</dbReference>
<dbReference type="EC" id="7.6.2.2" evidence="3"/>
<dbReference type="Pfam" id="PF00005">
    <property type="entry name" value="ABC_tran"/>
    <property type="match status" value="2"/>
</dbReference>
<evidence type="ECO:0000256" key="11">
    <source>
        <dbReference type="ARBA" id="ARBA00023136"/>
    </source>
</evidence>
<name>A0ABD1UQQ1_9LAMI</name>
<dbReference type="CDD" id="cd18579">
    <property type="entry name" value="ABC_6TM_ABCC_D1"/>
    <property type="match status" value="1"/>
</dbReference>
<feature type="transmembrane region" description="Helical" evidence="13">
    <location>
        <begin position="36"/>
        <end position="57"/>
    </location>
</feature>
<evidence type="ECO:0000256" key="7">
    <source>
        <dbReference type="ARBA" id="ARBA00022741"/>
    </source>
</evidence>
<dbReference type="InterPro" id="IPR003439">
    <property type="entry name" value="ABC_transporter-like_ATP-bd"/>
</dbReference>
<sequence>MEDLWTVFCGASNCLDNTNIPCGVSLIFVTRPSSCINQVLIICFDILLFIMFLFTLFSKTVFKSKHVPAFRGISSLRIISAIYNGFIGLINLSLGIWILEEQLRKTQALLPLNWWIMFMIHGLIWLLVGLSLSLMGQHFPRALLRTLSILAFMFAGITCGLSLYLDILEKEMSIQIISDILCFIGSGLMLLCAYKGYKYEDSNENDIRTPLVVAANGSSETCPVTLFAKAGFWSKMSFWWLNPLMKKGRDKTLDDEDLPELHEDDKAQSCFLLFTEKSNRQKQINPSAQPSILKTILLCHWKDIFISGFFALLKTTTLSVGPLLLNGFIKVAEGKASFEYEGYLLAALLFFTKIIESLSQRQWYFRMRLIGLKVRSLLTAAVYKKQLKLSNSAKLMHSNGEIMNYVTVDAYRIGEFPYWFHQTWTTILQLSLALIILVRAVGLATIASMVVIILTVLCNAPLAKLQHKLQSKLMVAQDKRLKAISEALVNMKVLKLYAWETHFKHVIQNLRQIEEKWLSFVQLCKAYNVFLFWSSPILVSAATFGACYFLGIPLSASNVFTFVATLRLVQDPIRLIPDVIGVVIQAKVSFARIVKFLGAPELETANVRVKSNVHDANHSIFIRSADLSWGENQSKPTLRNINLEVKPGEKIAICGEVGSGKSTLLAAILGEVPITQGTVQVYQTIAYVSQSAWIQTGSIRENILFGSALNNKRYQDTIERCSLVKDFEMLPYGDLTEIGERGVNLSGGQKQRVQLARALYQNADVYLLDDPFSAVDAHTATSLFNEYVMGALLGKTVLLVTHQVDFLSAFDTVLLMSDGEILHAASYSRLLSSSQKFWDLVNVHNEKAGFEKPSEVSSKWHESSSGEIRKSYAEKKPKTSGCDQLIKQEEREVGDTGFRPYILYLNHNKGFLVFSSAALLHLTFVLGQILQNSWMAAKVDDPNVSKLRLIVVYLLIGIVSTLFLLCRTILMVVLGKQSSKSIFSQLLNSLFRAPMSFYDSTPLGRILNRVSSDLSLVDIDVPFILLVAVGTTTNFYSNLAVVAVATWQVLFVSIPMVFLAICIQRYYLSSAKALMRINGTTKSFMANHLAESVAGATIIRAFKEEDRFFAKNLELIDTNASPFFHNFAANEWLIQRLEILAATVLASSALCLVLLPPGTLSSGFVGMALSYGLSLNTSLVFSIQYQCLISNLIVSVERLHQYMHIPSEAPLVLEENRPPVNWPTKGKVKIQDLKIKYRPDAPLVLHGISCTFEGGHKIGIVGRTGSGKTTLISALFRLVEPTGGKIVVDGIDISTIGLHDLRSHFGIIPQDPTLFNGTVRYNLDPLAQHTDQEIWEVLGKCQLKEVVEEKDEGLDSLVAEDGANWSMGQQQLFCLGRALLRRSKILILDEATASIDNATDYILQKTIRTEFVDCTVITVAHRISTVVDCTMVLAISDGKLVEYDQPKKLMEREDSLFGQLLKEFWSNHHSAETL</sequence>
<feature type="transmembrane region" description="Helical" evidence="13">
    <location>
        <begin position="1048"/>
        <end position="1068"/>
    </location>
</feature>
<comment type="caution">
    <text evidence="16">The sequence shown here is derived from an EMBL/GenBank/DDBJ whole genome shotgun (WGS) entry which is preliminary data.</text>
</comment>
<dbReference type="Proteomes" id="UP001604336">
    <property type="component" value="Unassembled WGS sequence"/>
</dbReference>
<feature type="transmembrane region" description="Helical" evidence="13">
    <location>
        <begin position="432"/>
        <end position="457"/>
    </location>
</feature>
<feature type="transmembrane region" description="Helical" evidence="13">
    <location>
        <begin position="147"/>
        <end position="167"/>
    </location>
</feature>
<evidence type="ECO:0000256" key="2">
    <source>
        <dbReference type="ARBA" id="ARBA00009726"/>
    </source>
</evidence>
<protein>
    <recommendedName>
        <fullName evidence="3">ABC-type xenobiotic transporter</fullName>
        <ecNumber evidence="3">7.6.2.2</ecNumber>
    </recommendedName>
</protein>
<dbReference type="FunFam" id="3.40.50.300:FF:000508">
    <property type="entry name" value="ABC transporter C family member 5"/>
    <property type="match status" value="1"/>
</dbReference>
<keyword evidence="10 13" id="KW-1133">Transmembrane helix</keyword>
<keyword evidence="8" id="KW-0067">ATP-binding</keyword>
<feature type="transmembrane region" description="Helical" evidence="13">
    <location>
        <begin position="911"/>
        <end position="930"/>
    </location>
</feature>
<gene>
    <name evidence="16" type="ORF">Adt_12438</name>
</gene>
<dbReference type="FunFam" id="1.20.1560.10:FF:000003">
    <property type="entry name" value="ABC transporter C family member 10"/>
    <property type="match status" value="1"/>
</dbReference>
<evidence type="ECO:0000256" key="9">
    <source>
        <dbReference type="ARBA" id="ARBA00022967"/>
    </source>
</evidence>
<evidence type="ECO:0000256" key="13">
    <source>
        <dbReference type="SAM" id="Phobius"/>
    </source>
</evidence>